<gene>
    <name evidence="4" type="ORF">TWF696_003507</name>
</gene>
<dbReference type="AlphaFoldDB" id="A0AAV9TXK8"/>
<evidence type="ECO:0000256" key="1">
    <source>
        <dbReference type="ARBA" id="ARBA00023242"/>
    </source>
</evidence>
<dbReference type="GO" id="GO:0000981">
    <property type="term" value="F:DNA-binding transcription factor activity, RNA polymerase II-specific"/>
    <property type="evidence" value="ECO:0007669"/>
    <property type="project" value="InterPro"/>
</dbReference>
<dbReference type="Proteomes" id="UP001375240">
    <property type="component" value="Unassembled WGS sequence"/>
</dbReference>
<accession>A0AAV9TXK8</accession>
<dbReference type="Pfam" id="PF00172">
    <property type="entry name" value="Zn_clus"/>
    <property type="match status" value="1"/>
</dbReference>
<organism evidence="4 5">
    <name type="scientific">Orbilia brochopaga</name>
    <dbReference type="NCBI Taxonomy" id="3140254"/>
    <lineage>
        <taxon>Eukaryota</taxon>
        <taxon>Fungi</taxon>
        <taxon>Dikarya</taxon>
        <taxon>Ascomycota</taxon>
        <taxon>Pezizomycotina</taxon>
        <taxon>Orbiliomycetes</taxon>
        <taxon>Orbiliales</taxon>
        <taxon>Orbiliaceae</taxon>
        <taxon>Orbilia</taxon>
    </lineage>
</organism>
<dbReference type="InterPro" id="IPR001138">
    <property type="entry name" value="Zn2Cys6_DnaBD"/>
</dbReference>
<sequence>MSISAAGAAKKRVSTACGECKKAKSKCTGPPPPCKGCSKRSRECVFDGAQDGRRKEAAERALEAVQTKHRAYEELFESLRSSDDGTVNNLVEAIRSGWSLPRLWELAQAREAEVDGKADGELFDREDEEEEEVDVDGEEGEAVDGVQEEEAMDGVDRDEDETDKVVAGPSRPPPTRERYPE</sequence>
<dbReference type="InterPro" id="IPR036864">
    <property type="entry name" value="Zn2-C6_fun-type_DNA-bd_sf"/>
</dbReference>
<feature type="compositionally biased region" description="Acidic residues" evidence="2">
    <location>
        <begin position="124"/>
        <end position="162"/>
    </location>
</feature>
<dbReference type="InterPro" id="IPR053187">
    <property type="entry name" value="Notoamide_regulator"/>
</dbReference>
<dbReference type="GO" id="GO:0008270">
    <property type="term" value="F:zinc ion binding"/>
    <property type="evidence" value="ECO:0007669"/>
    <property type="project" value="InterPro"/>
</dbReference>
<name>A0AAV9TXK8_9PEZI</name>
<evidence type="ECO:0000313" key="5">
    <source>
        <dbReference type="Proteomes" id="UP001375240"/>
    </source>
</evidence>
<keyword evidence="5" id="KW-1185">Reference proteome</keyword>
<keyword evidence="1" id="KW-0539">Nucleus</keyword>
<evidence type="ECO:0000256" key="2">
    <source>
        <dbReference type="SAM" id="MobiDB-lite"/>
    </source>
</evidence>
<feature type="domain" description="Zn(2)-C6 fungal-type" evidence="3">
    <location>
        <begin position="16"/>
        <end position="46"/>
    </location>
</feature>
<dbReference type="SUPFAM" id="SSF57701">
    <property type="entry name" value="Zn2/Cys6 DNA-binding domain"/>
    <property type="match status" value="1"/>
</dbReference>
<dbReference type="PROSITE" id="PS50048">
    <property type="entry name" value="ZN2_CY6_FUNGAL_2"/>
    <property type="match status" value="1"/>
</dbReference>
<dbReference type="SMART" id="SM00066">
    <property type="entry name" value="GAL4"/>
    <property type="match status" value="1"/>
</dbReference>
<dbReference type="PANTHER" id="PTHR47256:SF1">
    <property type="entry name" value="ZN(II)2CYS6 TRANSCRIPTION FACTOR (EUROFUNG)"/>
    <property type="match status" value="1"/>
</dbReference>
<evidence type="ECO:0000259" key="3">
    <source>
        <dbReference type="PROSITE" id="PS50048"/>
    </source>
</evidence>
<dbReference type="Gene3D" id="4.10.240.10">
    <property type="entry name" value="Zn(2)-C6 fungal-type DNA-binding domain"/>
    <property type="match status" value="1"/>
</dbReference>
<evidence type="ECO:0000313" key="4">
    <source>
        <dbReference type="EMBL" id="KAK6330410.1"/>
    </source>
</evidence>
<protein>
    <recommendedName>
        <fullName evidence="3">Zn(2)-C6 fungal-type domain-containing protein</fullName>
    </recommendedName>
</protein>
<reference evidence="4 5" key="1">
    <citation type="submission" date="2019-10" db="EMBL/GenBank/DDBJ databases">
        <authorList>
            <person name="Palmer J.M."/>
        </authorList>
    </citation>
    <scope>NUCLEOTIDE SEQUENCE [LARGE SCALE GENOMIC DNA]</scope>
    <source>
        <strain evidence="4 5">TWF696</strain>
    </source>
</reference>
<feature type="compositionally biased region" description="Basic and acidic residues" evidence="2">
    <location>
        <begin position="112"/>
        <end position="123"/>
    </location>
</feature>
<dbReference type="PANTHER" id="PTHR47256">
    <property type="entry name" value="ZN(II)2CYS6 TRANSCRIPTION FACTOR (EUROFUNG)-RELATED"/>
    <property type="match status" value="1"/>
</dbReference>
<dbReference type="EMBL" id="JAVHNQ010000018">
    <property type="protein sequence ID" value="KAK6330410.1"/>
    <property type="molecule type" value="Genomic_DNA"/>
</dbReference>
<comment type="caution">
    <text evidence="4">The sequence shown here is derived from an EMBL/GenBank/DDBJ whole genome shotgun (WGS) entry which is preliminary data.</text>
</comment>
<proteinExistence type="predicted"/>
<dbReference type="CDD" id="cd00067">
    <property type="entry name" value="GAL4"/>
    <property type="match status" value="1"/>
</dbReference>
<dbReference type="PROSITE" id="PS00463">
    <property type="entry name" value="ZN2_CY6_FUNGAL_1"/>
    <property type="match status" value="1"/>
</dbReference>
<feature type="region of interest" description="Disordered" evidence="2">
    <location>
        <begin position="112"/>
        <end position="181"/>
    </location>
</feature>